<keyword evidence="10" id="KW-0566">Pantothenate biosynthesis</keyword>
<protein>
    <recommendedName>
        <fullName evidence="5 10">2-dehydropantoate 2-reductase</fullName>
        <ecNumber evidence="4 10">1.1.1.169</ecNumber>
    </recommendedName>
    <alternativeName>
        <fullName evidence="8 10">Ketopantoate reductase</fullName>
    </alternativeName>
</protein>
<dbReference type="OrthoDB" id="6530772at2"/>
<dbReference type="Pfam" id="PF02558">
    <property type="entry name" value="ApbA"/>
    <property type="match status" value="1"/>
</dbReference>
<name>A0A143BGQ5_9BACT</name>
<evidence type="ECO:0000256" key="4">
    <source>
        <dbReference type="ARBA" id="ARBA00013014"/>
    </source>
</evidence>
<dbReference type="AlphaFoldDB" id="A0A143BGQ5"/>
<evidence type="ECO:0000313" key="14">
    <source>
        <dbReference type="Proteomes" id="UP000076404"/>
    </source>
</evidence>
<dbReference type="STRING" id="1379270.GEMMAAP_00950"/>
<evidence type="ECO:0000256" key="3">
    <source>
        <dbReference type="ARBA" id="ARBA00007870"/>
    </source>
</evidence>
<dbReference type="SUPFAM" id="SSF48179">
    <property type="entry name" value="6-phosphogluconate dehydrogenase C-terminal domain-like"/>
    <property type="match status" value="1"/>
</dbReference>
<evidence type="ECO:0000256" key="8">
    <source>
        <dbReference type="ARBA" id="ARBA00032024"/>
    </source>
</evidence>
<evidence type="ECO:0000256" key="7">
    <source>
        <dbReference type="ARBA" id="ARBA00023002"/>
    </source>
</evidence>
<feature type="domain" description="Ketopantoate reductase C-terminal" evidence="12">
    <location>
        <begin position="186"/>
        <end position="303"/>
    </location>
</feature>
<keyword evidence="14" id="KW-1185">Reference proteome</keyword>
<comment type="similarity">
    <text evidence="3 10">Belongs to the ketopantoate reductase family.</text>
</comment>
<dbReference type="GO" id="GO:0015940">
    <property type="term" value="P:pantothenate biosynthetic process"/>
    <property type="evidence" value="ECO:0007669"/>
    <property type="project" value="UniProtKB-UniPathway"/>
</dbReference>
<dbReference type="GO" id="GO:0008677">
    <property type="term" value="F:2-dehydropantoate 2-reductase activity"/>
    <property type="evidence" value="ECO:0007669"/>
    <property type="project" value="UniProtKB-EC"/>
</dbReference>
<dbReference type="NCBIfam" id="NF005091">
    <property type="entry name" value="PRK06522.2-2"/>
    <property type="match status" value="1"/>
</dbReference>
<evidence type="ECO:0000256" key="9">
    <source>
        <dbReference type="ARBA" id="ARBA00048793"/>
    </source>
</evidence>
<dbReference type="PANTHER" id="PTHR21708">
    <property type="entry name" value="PROBABLE 2-DEHYDROPANTOATE 2-REDUCTASE"/>
    <property type="match status" value="1"/>
</dbReference>
<evidence type="ECO:0000259" key="11">
    <source>
        <dbReference type="Pfam" id="PF02558"/>
    </source>
</evidence>
<reference evidence="13 14" key="2">
    <citation type="journal article" date="2016" name="Environ. Microbiol. Rep.">
        <title>Metagenomic evidence for the presence of phototrophic Gemmatimonadetes bacteria in diverse environments.</title>
        <authorList>
            <person name="Zeng Y."/>
            <person name="Baumbach J."/>
            <person name="Barbosa E.G."/>
            <person name="Azevedo V."/>
            <person name="Zhang C."/>
            <person name="Koblizek M."/>
        </authorList>
    </citation>
    <scope>NUCLEOTIDE SEQUENCE [LARGE SCALE GENOMIC DNA]</scope>
    <source>
        <strain evidence="13 14">AP64</strain>
    </source>
</reference>
<evidence type="ECO:0000313" key="13">
    <source>
        <dbReference type="EMBL" id="AMW03795.1"/>
    </source>
</evidence>
<dbReference type="Pfam" id="PF08546">
    <property type="entry name" value="ApbA_C"/>
    <property type="match status" value="1"/>
</dbReference>
<evidence type="ECO:0000256" key="10">
    <source>
        <dbReference type="RuleBase" id="RU362068"/>
    </source>
</evidence>
<dbReference type="InterPro" id="IPR008927">
    <property type="entry name" value="6-PGluconate_DH-like_C_sf"/>
</dbReference>
<evidence type="ECO:0000256" key="1">
    <source>
        <dbReference type="ARBA" id="ARBA00002919"/>
    </source>
</evidence>
<comment type="pathway">
    <text evidence="2 10">Cofactor biosynthesis; (R)-pantothenate biosynthesis; (R)-pantoate from 3-methyl-2-oxobutanoate: step 2/2.</text>
</comment>
<keyword evidence="7 10" id="KW-0560">Oxidoreductase</keyword>
<evidence type="ECO:0000259" key="12">
    <source>
        <dbReference type="Pfam" id="PF08546"/>
    </source>
</evidence>
<dbReference type="UniPathway" id="UPA00028">
    <property type="reaction ID" value="UER00004"/>
</dbReference>
<organism evidence="13 14">
    <name type="scientific">Gemmatimonas phototrophica</name>
    <dbReference type="NCBI Taxonomy" id="1379270"/>
    <lineage>
        <taxon>Bacteria</taxon>
        <taxon>Pseudomonadati</taxon>
        <taxon>Gemmatimonadota</taxon>
        <taxon>Gemmatimonadia</taxon>
        <taxon>Gemmatimonadales</taxon>
        <taxon>Gemmatimonadaceae</taxon>
        <taxon>Gemmatimonas</taxon>
    </lineage>
</organism>
<dbReference type="PANTHER" id="PTHR21708:SF26">
    <property type="entry name" value="2-DEHYDROPANTOATE 2-REDUCTASE"/>
    <property type="match status" value="1"/>
</dbReference>
<proteinExistence type="inferred from homology"/>
<reference evidence="13 14" key="1">
    <citation type="journal article" date="2014" name="Proc. Natl. Acad. Sci. U.S.A.">
        <title>Functional type 2 photosynthetic reaction centers found in the rare bacterial phylum Gemmatimonadetes.</title>
        <authorList>
            <person name="Zeng Y."/>
            <person name="Feng F."/>
            <person name="Medova H."/>
            <person name="Dean J."/>
            <person name="Koblizek M."/>
        </authorList>
    </citation>
    <scope>NUCLEOTIDE SEQUENCE [LARGE SCALE GENOMIC DNA]</scope>
    <source>
        <strain evidence="13 14">AP64</strain>
    </source>
</reference>
<dbReference type="InterPro" id="IPR036291">
    <property type="entry name" value="NAD(P)-bd_dom_sf"/>
</dbReference>
<dbReference type="RefSeq" id="WP_026849068.1">
    <property type="nucleotide sequence ID" value="NZ_CP011454.1"/>
</dbReference>
<dbReference type="SUPFAM" id="SSF51735">
    <property type="entry name" value="NAD(P)-binding Rossmann-fold domains"/>
    <property type="match status" value="1"/>
</dbReference>
<dbReference type="Gene3D" id="3.40.50.720">
    <property type="entry name" value="NAD(P)-binding Rossmann-like Domain"/>
    <property type="match status" value="1"/>
</dbReference>
<dbReference type="EMBL" id="CP011454">
    <property type="protein sequence ID" value="AMW03795.1"/>
    <property type="molecule type" value="Genomic_DNA"/>
</dbReference>
<comment type="catalytic activity">
    <reaction evidence="9 10">
        <text>(R)-pantoate + NADP(+) = 2-dehydropantoate + NADPH + H(+)</text>
        <dbReference type="Rhea" id="RHEA:16233"/>
        <dbReference type="ChEBI" id="CHEBI:11561"/>
        <dbReference type="ChEBI" id="CHEBI:15378"/>
        <dbReference type="ChEBI" id="CHEBI:15980"/>
        <dbReference type="ChEBI" id="CHEBI:57783"/>
        <dbReference type="ChEBI" id="CHEBI:58349"/>
        <dbReference type="EC" id="1.1.1.169"/>
    </reaction>
</comment>
<comment type="function">
    <text evidence="1 10">Catalyzes the NADPH-dependent reduction of ketopantoate into pantoic acid.</text>
</comment>
<dbReference type="NCBIfam" id="TIGR00745">
    <property type="entry name" value="apbA_panE"/>
    <property type="match status" value="1"/>
</dbReference>
<dbReference type="eggNOG" id="COG1893">
    <property type="taxonomic scope" value="Bacteria"/>
</dbReference>
<dbReference type="InterPro" id="IPR013332">
    <property type="entry name" value="KPR_N"/>
</dbReference>
<dbReference type="FunFam" id="3.40.50.720:FF:000307">
    <property type="entry name" value="2-dehydropantoate 2-reductase"/>
    <property type="match status" value="1"/>
</dbReference>
<dbReference type="InterPro" id="IPR003710">
    <property type="entry name" value="ApbA"/>
</dbReference>
<dbReference type="Gene3D" id="1.10.1040.10">
    <property type="entry name" value="N-(1-d-carboxylethyl)-l-norvaline Dehydrogenase, domain 2"/>
    <property type="match status" value="1"/>
</dbReference>
<feature type="domain" description="Ketopantoate reductase N-terminal" evidence="11">
    <location>
        <begin position="3"/>
        <end position="150"/>
    </location>
</feature>
<dbReference type="InterPro" id="IPR013328">
    <property type="entry name" value="6PGD_dom2"/>
</dbReference>
<gene>
    <name evidence="13" type="ORF">GEMMAAP_00950</name>
</gene>
<dbReference type="EC" id="1.1.1.169" evidence="4 10"/>
<evidence type="ECO:0000256" key="2">
    <source>
        <dbReference type="ARBA" id="ARBA00004994"/>
    </source>
</evidence>
<keyword evidence="6 10" id="KW-0521">NADP</keyword>
<accession>A0A143BGQ5</accession>
<evidence type="ECO:0000256" key="6">
    <source>
        <dbReference type="ARBA" id="ARBA00022857"/>
    </source>
</evidence>
<dbReference type="Proteomes" id="UP000076404">
    <property type="component" value="Chromosome"/>
</dbReference>
<sequence>MRIAVVGAGAVGGVFGARLATAGHEVTFLARGTTLEVLRTQGLQLESVHGNVHLSPTHATDDPAAIGVVDCVLVGVKATQVAAIAPSLRPLLGQHTAVIPLQNGVEASVQLAQALGPDHVLEGLCRVIAEQAGPGKIRHMAVTPLLEFGPRAGHPPAPAVAAALPAIADAINAAGMQALIPADMAVALWEKFLFIEPIGVVCAATGESFGPVRTIAETRALVDAALDEVIAVGQAVGVAWPADAKAVVWQRYDSLPPHERTSMARDLLAQRPSEFDAQTGAVVRLGQQYSVATPVHAVLHAVLLPRVIPAT</sequence>
<dbReference type="InterPro" id="IPR051402">
    <property type="entry name" value="KPR-Related"/>
</dbReference>
<dbReference type="KEGG" id="gph:GEMMAAP_00950"/>
<dbReference type="InterPro" id="IPR013752">
    <property type="entry name" value="KPA_reductase"/>
</dbReference>
<dbReference type="GO" id="GO:0005737">
    <property type="term" value="C:cytoplasm"/>
    <property type="evidence" value="ECO:0007669"/>
    <property type="project" value="TreeGrafter"/>
</dbReference>
<evidence type="ECO:0000256" key="5">
    <source>
        <dbReference type="ARBA" id="ARBA00019465"/>
    </source>
</evidence>